<dbReference type="SUPFAM" id="SSF53633">
    <property type="entry name" value="Carbamate kinase-like"/>
    <property type="match status" value="1"/>
</dbReference>
<dbReference type="InterPro" id="IPR002478">
    <property type="entry name" value="PUA"/>
</dbReference>
<sequence length="371" mass="38619">MTDDIFDKANRIVVKTGSTLIAEDGMPRTDWLARLATDFADLRARGKQVILVSSGAVALGRAALGTHTTSRLDQKQAAASIGQPRLMTALADAFAPHGIALGQALLTLSDTEIRQRWLNARATLDTLLDAGIVPVINENDTVATDEIRYGDNDRLAARVAQMMGADLLVLLSDIDGLYTADPNTDPAATHIPVLQQISSEHDAMATGANAAAGVGSGGMVTKLAAARIAHAAGCSTIITKGNRDRPLAAIAEGARSTLIAAAITPARAREAWLMGHLKPEGTVLVDAGAARALRGGASLLAVGVTGVLGVFERGAAVAIKRENGEVVAKGVTSYGSAEILHISGHQSEELETLLGYRGRPAIIHRDDLVCV</sequence>
<feature type="binding site" evidence="8">
    <location>
        <position position="15"/>
    </location>
    <ligand>
        <name>ATP</name>
        <dbReference type="ChEBI" id="CHEBI:30616"/>
    </ligand>
</feature>
<dbReference type="RefSeq" id="WP_035615080.1">
    <property type="nucleotide sequence ID" value="NZ_ARYK01000002.1"/>
</dbReference>
<dbReference type="InterPro" id="IPR001057">
    <property type="entry name" value="Glu/AcGlu_kinase"/>
</dbReference>
<dbReference type="GO" id="GO:0004349">
    <property type="term" value="F:glutamate 5-kinase activity"/>
    <property type="evidence" value="ECO:0007669"/>
    <property type="project" value="UniProtKB-UniRule"/>
</dbReference>
<dbReference type="Gene3D" id="3.40.1160.10">
    <property type="entry name" value="Acetylglutamate kinase-like"/>
    <property type="match status" value="2"/>
</dbReference>
<keyword evidence="2 8" id="KW-0028">Amino-acid biosynthesis</keyword>
<comment type="caution">
    <text evidence="10">The sequence shown here is derived from an EMBL/GenBank/DDBJ whole genome shotgun (WGS) entry which is preliminary data.</text>
</comment>
<name>A0A059FSM0_9PROT</name>
<dbReference type="EMBL" id="ARYK01000002">
    <property type="protein sequence ID" value="KCZ93458.1"/>
    <property type="molecule type" value="Genomic_DNA"/>
</dbReference>
<dbReference type="InterPro" id="IPR036393">
    <property type="entry name" value="AceGlu_kinase-like_sf"/>
</dbReference>
<evidence type="ECO:0000313" key="11">
    <source>
        <dbReference type="Proteomes" id="UP000025171"/>
    </source>
</evidence>
<protein>
    <recommendedName>
        <fullName evidence="8">Glutamate 5-kinase</fullName>
        <ecNumber evidence="8">2.7.2.11</ecNumber>
    </recommendedName>
    <alternativeName>
        <fullName evidence="8">Gamma-glutamyl kinase</fullName>
        <shortName evidence="8">GK</shortName>
    </alternativeName>
</protein>
<dbReference type="SMART" id="SM00359">
    <property type="entry name" value="PUA"/>
    <property type="match status" value="1"/>
</dbReference>
<dbReference type="AlphaFoldDB" id="A0A059FSM0"/>
<dbReference type="GO" id="GO:0005524">
    <property type="term" value="F:ATP binding"/>
    <property type="evidence" value="ECO:0007669"/>
    <property type="project" value="UniProtKB-KW"/>
</dbReference>
<dbReference type="eggNOG" id="COG0263">
    <property type="taxonomic scope" value="Bacteria"/>
</dbReference>
<comment type="pathway">
    <text evidence="8">Amino-acid biosynthesis; L-proline biosynthesis; L-glutamate 5-semialdehyde from L-glutamate: step 1/2.</text>
</comment>
<dbReference type="FunFam" id="3.40.1160.10:FF:000018">
    <property type="entry name" value="Glutamate 5-kinase"/>
    <property type="match status" value="1"/>
</dbReference>
<feature type="domain" description="PUA" evidence="9">
    <location>
        <begin position="281"/>
        <end position="363"/>
    </location>
</feature>
<dbReference type="UniPathway" id="UPA00098">
    <property type="reaction ID" value="UER00359"/>
</dbReference>
<feature type="binding site" evidence="8">
    <location>
        <begin position="216"/>
        <end position="222"/>
    </location>
    <ligand>
        <name>ATP</name>
        <dbReference type="ChEBI" id="CHEBI:30616"/>
    </ligand>
</feature>
<accession>A0A059FSM0</accession>
<dbReference type="Pfam" id="PF00696">
    <property type="entry name" value="AA_kinase"/>
    <property type="match status" value="1"/>
</dbReference>
<gene>
    <name evidence="8" type="primary">proB</name>
    <name evidence="10" type="ORF">HJO_06375</name>
</gene>
<dbReference type="Pfam" id="PF01472">
    <property type="entry name" value="PUA"/>
    <property type="match status" value="1"/>
</dbReference>
<comment type="similarity">
    <text evidence="8">Belongs to the glutamate 5-kinase family.</text>
</comment>
<feature type="binding site" evidence="8">
    <location>
        <position position="152"/>
    </location>
    <ligand>
        <name>substrate</name>
    </ligand>
</feature>
<keyword evidence="4 8" id="KW-0808">Transferase</keyword>
<evidence type="ECO:0000256" key="5">
    <source>
        <dbReference type="ARBA" id="ARBA00022741"/>
    </source>
</evidence>
<dbReference type="SUPFAM" id="SSF88697">
    <property type="entry name" value="PUA domain-like"/>
    <property type="match status" value="1"/>
</dbReference>
<comment type="function">
    <text evidence="8">Catalyzes the transfer of a phosphate group to glutamate to form L-glutamate 5-phosphate.</text>
</comment>
<reference evidence="10 11" key="1">
    <citation type="journal article" date="2014" name="Antonie Van Leeuwenhoek">
        <title>Hyphomonas beringensis sp. nov. and Hyphomonas chukchiensis sp. nov., isolated from surface seawater of the Bering Sea and Chukchi Sea.</title>
        <authorList>
            <person name="Li C."/>
            <person name="Lai Q."/>
            <person name="Li G."/>
            <person name="Dong C."/>
            <person name="Wang J."/>
            <person name="Liao Y."/>
            <person name="Shao Z."/>
        </authorList>
    </citation>
    <scope>NUCLEOTIDE SEQUENCE [LARGE SCALE GENOMIC DNA]</scope>
    <source>
        <strain evidence="10 11">MHS-2</strain>
    </source>
</reference>
<dbReference type="NCBIfam" id="TIGR01027">
    <property type="entry name" value="proB"/>
    <property type="match status" value="1"/>
</dbReference>
<dbReference type="CDD" id="cd04242">
    <property type="entry name" value="AAK_G5K_ProB"/>
    <property type="match status" value="1"/>
</dbReference>
<dbReference type="STRING" id="1280950.HJO_06375"/>
<dbReference type="GO" id="GO:0005829">
    <property type="term" value="C:cytosol"/>
    <property type="evidence" value="ECO:0007669"/>
    <property type="project" value="TreeGrafter"/>
</dbReference>
<dbReference type="PIRSF" id="PIRSF000729">
    <property type="entry name" value="GK"/>
    <property type="match status" value="1"/>
</dbReference>
<dbReference type="OrthoDB" id="9804434at2"/>
<feature type="binding site" evidence="8">
    <location>
        <position position="54"/>
    </location>
    <ligand>
        <name>substrate</name>
    </ligand>
</feature>
<dbReference type="InterPro" id="IPR005715">
    <property type="entry name" value="Glu_5kinase/COase_Synthase"/>
</dbReference>
<keyword evidence="6 8" id="KW-0418">Kinase</keyword>
<evidence type="ECO:0000256" key="2">
    <source>
        <dbReference type="ARBA" id="ARBA00022605"/>
    </source>
</evidence>
<evidence type="ECO:0000259" key="9">
    <source>
        <dbReference type="SMART" id="SM00359"/>
    </source>
</evidence>
<keyword evidence="5 8" id="KW-0547">Nucleotide-binding</keyword>
<dbReference type="PROSITE" id="PS50890">
    <property type="entry name" value="PUA"/>
    <property type="match status" value="1"/>
</dbReference>
<dbReference type="GO" id="GO:0055129">
    <property type="term" value="P:L-proline biosynthetic process"/>
    <property type="evidence" value="ECO:0007669"/>
    <property type="project" value="UniProtKB-UniRule"/>
</dbReference>
<dbReference type="CDD" id="cd21157">
    <property type="entry name" value="PUA_G5K"/>
    <property type="match status" value="1"/>
</dbReference>
<evidence type="ECO:0000256" key="3">
    <source>
        <dbReference type="ARBA" id="ARBA00022650"/>
    </source>
</evidence>
<evidence type="ECO:0000256" key="1">
    <source>
        <dbReference type="ARBA" id="ARBA00022490"/>
    </source>
</evidence>
<keyword evidence="3 8" id="KW-0641">Proline biosynthesis</keyword>
<proteinExistence type="inferred from homology"/>
<dbReference type="InterPro" id="IPR015947">
    <property type="entry name" value="PUA-like_sf"/>
</dbReference>
<evidence type="ECO:0000256" key="6">
    <source>
        <dbReference type="ARBA" id="ARBA00022777"/>
    </source>
</evidence>
<keyword evidence="7 8" id="KW-0067">ATP-binding</keyword>
<feature type="binding site" evidence="8">
    <location>
        <position position="140"/>
    </location>
    <ligand>
        <name>substrate</name>
    </ligand>
</feature>
<evidence type="ECO:0000256" key="7">
    <source>
        <dbReference type="ARBA" id="ARBA00022840"/>
    </source>
</evidence>
<keyword evidence="11" id="KW-1185">Reference proteome</keyword>
<feature type="binding site" evidence="8">
    <location>
        <begin position="172"/>
        <end position="173"/>
    </location>
    <ligand>
        <name>ATP</name>
        <dbReference type="ChEBI" id="CHEBI:30616"/>
    </ligand>
</feature>
<dbReference type="InterPro" id="IPR019797">
    <property type="entry name" value="Glutamate_5-kinase_CS"/>
</dbReference>
<dbReference type="InterPro" id="IPR041739">
    <property type="entry name" value="G5K_ProB"/>
</dbReference>
<dbReference type="InterPro" id="IPR001048">
    <property type="entry name" value="Asp/Glu/Uridylate_kinase"/>
</dbReference>
<dbReference type="EC" id="2.7.2.11" evidence="8"/>
<evidence type="ECO:0000256" key="4">
    <source>
        <dbReference type="ARBA" id="ARBA00022679"/>
    </source>
</evidence>
<dbReference type="PANTHER" id="PTHR43654">
    <property type="entry name" value="GLUTAMATE 5-KINASE"/>
    <property type="match status" value="1"/>
</dbReference>
<dbReference type="Gene3D" id="2.30.130.10">
    <property type="entry name" value="PUA domain"/>
    <property type="match status" value="1"/>
</dbReference>
<evidence type="ECO:0000313" key="10">
    <source>
        <dbReference type="EMBL" id="KCZ93458.1"/>
    </source>
</evidence>
<dbReference type="Proteomes" id="UP000025171">
    <property type="component" value="Unassembled WGS sequence"/>
</dbReference>
<dbReference type="GO" id="GO:0003723">
    <property type="term" value="F:RNA binding"/>
    <property type="evidence" value="ECO:0007669"/>
    <property type="project" value="InterPro"/>
</dbReference>
<dbReference type="HAMAP" id="MF_00456">
    <property type="entry name" value="ProB"/>
    <property type="match status" value="1"/>
</dbReference>
<dbReference type="PANTHER" id="PTHR43654:SF1">
    <property type="entry name" value="ISOPENTENYL PHOSPHATE KINASE"/>
    <property type="match status" value="1"/>
</dbReference>
<comment type="catalytic activity">
    <reaction evidence="8">
        <text>L-glutamate + ATP = L-glutamyl 5-phosphate + ADP</text>
        <dbReference type="Rhea" id="RHEA:14877"/>
        <dbReference type="ChEBI" id="CHEBI:29985"/>
        <dbReference type="ChEBI" id="CHEBI:30616"/>
        <dbReference type="ChEBI" id="CHEBI:58274"/>
        <dbReference type="ChEBI" id="CHEBI:456216"/>
        <dbReference type="EC" id="2.7.2.11"/>
    </reaction>
</comment>
<dbReference type="InterPro" id="IPR011529">
    <property type="entry name" value="Glu_5kinase"/>
</dbReference>
<dbReference type="InterPro" id="IPR036974">
    <property type="entry name" value="PUA_sf"/>
</dbReference>
<organism evidence="10 11">
    <name type="scientific">Hyphomonas johnsonii MHS-2</name>
    <dbReference type="NCBI Taxonomy" id="1280950"/>
    <lineage>
        <taxon>Bacteria</taxon>
        <taxon>Pseudomonadati</taxon>
        <taxon>Pseudomonadota</taxon>
        <taxon>Alphaproteobacteria</taxon>
        <taxon>Hyphomonadales</taxon>
        <taxon>Hyphomonadaceae</taxon>
        <taxon>Hyphomonas</taxon>
    </lineage>
</organism>
<dbReference type="PROSITE" id="PS00902">
    <property type="entry name" value="GLUTAMATE_5_KINASE"/>
    <property type="match status" value="1"/>
</dbReference>
<evidence type="ECO:0000256" key="8">
    <source>
        <dbReference type="HAMAP-Rule" id="MF_00456"/>
    </source>
</evidence>
<dbReference type="PRINTS" id="PR00474">
    <property type="entry name" value="GLU5KINASE"/>
</dbReference>
<dbReference type="PATRIC" id="fig|1280950.3.peg.1283"/>
<keyword evidence="1 8" id="KW-0963">Cytoplasm</keyword>
<comment type="subcellular location">
    <subcellularLocation>
        <location evidence="8">Cytoplasm</location>
    </subcellularLocation>
</comment>